<proteinExistence type="predicted"/>
<keyword evidence="2" id="KW-1185">Reference proteome</keyword>
<dbReference type="AlphaFoldDB" id="A0AAN9EJR8"/>
<gene>
    <name evidence="1" type="ORF">RIF29_24117</name>
</gene>
<name>A0AAN9EJR8_CROPI</name>
<comment type="caution">
    <text evidence="1">The sequence shown here is derived from an EMBL/GenBank/DDBJ whole genome shotgun (WGS) entry which is preliminary data.</text>
</comment>
<dbReference type="Proteomes" id="UP001372338">
    <property type="component" value="Unassembled WGS sequence"/>
</dbReference>
<organism evidence="1 2">
    <name type="scientific">Crotalaria pallida</name>
    <name type="common">Smooth rattlebox</name>
    <name type="synonym">Crotalaria striata</name>
    <dbReference type="NCBI Taxonomy" id="3830"/>
    <lineage>
        <taxon>Eukaryota</taxon>
        <taxon>Viridiplantae</taxon>
        <taxon>Streptophyta</taxon>
        <taxon>Embryophyta</taxon>
        <taxon>Tracheophyta</taxon>
        <taxon>Spermatophyta</taxon>
        <taxon>Magnoliopsida</taxon>
        <taxon>eudicotyledons</taxon>
        <taxon>Gunneridae</taxon>
        <taxon>Pentapetalae</taxon>
        <taxon>rosids</taxon>
        <taxon>fabids</taxon>
        <taxon>Fabales</taxon>
        <taxon>Fabaceae</taxon>
        <taxon>Papilionoideae</taxon>
        <taxon>50 kb inversion clade</taxon>
        <taxon>genistoids sensu lato</taxon>
        <taxon>core genistoids</taxon>
        <taxon>Crotalarieae</taxon>
        <taxon>Crotalaria</taxon>
    </lineage>
</organism>
<dbReference type="PANTHER" id="PTHR33978:SF18">
    <property type="entry name" value="OS01G0656300 PROTEIN"/>
    <property type="match status" value="1"/>
</dbReference>
<reference evidence="1 2" key="1">
    <citation type="submission" date="2024-01" db="EMBL/GenBank/DDBJ databases">
        <title>The genomes of 5 underutilized Papilionoideae crops provide insights into root nodulation and disease resistanc.</title>
        <authorList>
            <person name="Yuan L."/>
        </authorList>
    </citation>
    <scope>NUCLEOTIDE SEQUENCE [LARGE SCALE GENOMIC DNA]</scope>
    <source>
        <strain evidence="1">ZHUSHIDOU_FW_LH</strain>
        <tissue evidence="1">Leaf</tissue>
    </source>
</reference>
<evidence type="ECO:0000313" key="2">
    <source>
        <dbReference type="Proteomes" id="UP001372338"/>
    </source>
</evidence>
<protein>
    <submittedName>
        <fullName evidence="1">Uncharacterized protein</fullName>
    </submittedName>
</protein>
<evidence type="ECO:0000313" key="1">
    <source>
        <dbReference type="EMBL" id="KAK7258537.1"/>
    </source>
</evidence>
<dbReference type="PANTHER" id="PTHR33978">
    <property type="entry name" value="SERINE/THREONINE-KINASE"/>
    <property type="match status" value="1"/>
</dbReference>
<sequence>MMRTSSKVEFEDERSQKNGAFPIWDCGSSLYDSHELVSLAYAIEGHMMTWPCLVGPKPIMAQLYGPHEAASTKSVTRGSSMTTSLSELLMKGSLKRMLTPQKKSKKHKKTKARFYGLVCGGNRLYSYE</sequence>
<accession>A0AAN9EJR8</accession>
<dbReference type="EMBL" id="JAYWIO010000005">
    <property type="protein sequence ID" value="KAK7258537.1"/>
    <property type="molecule type" value="Genomic_DNA"/>
</dbReference>